<evidence type="ECO:0000313" key="1">
    <source>
        <dbReference type="EMBL" id="MBK1869552.1"/>
    </source>
</evidence>
<evidence type="ECO:0000313" key="2">
    <source>
        <dbReference type="Proteomes" id="UP000616151"/>
    </source>
</evidence>
<keyword evidence="1" id="KW-0808">Transferase</keyword>
<dbReference type="EMBL" id="JAENHL010000008">
    <property type="protein sequence ID" value="MBK1869552.1"/>
    <property type="molecule type" value="Genomic_DNA"/>
</dbReference>
<keyword evidence="2" id="KW-1185">Reference proteome</keyword>
<sequence length="502" mass="54963">MQITDATTAPATDDVVIADGETLPWERDLLTLFVQNQIRVVLALPFFAALFALMTLQWTPWQQSLAWFASALGCQIIQYVLCRLYLRAQPKKSQFTEWLGILSASEFLAAACWSTPLFLLWNNASDLQHVYIVASLIAMVAARIMISANFMPIIIAGTGLMTFALALRCLTETGYLYAGLGALAIGCQIFFVLVARKLQETARDMLIFKAQKEELVTKLMAERDRSEIARAEALREKLRAEEASKAKSQFLATMSHELRTPLNAILGFSEIIGREMFGRHEVAAYKNYANDIHDSGSYLLSLVNDILDLTRIEAGRRDLNAEPLVVAETLEDVRNFVSFKLTEKSQTLDFDIPANLPKVMADRRAVRQIWINLLSNAAKFSPNGGRIGVRVRQRDSGEISVSVIDNGPGMPEEEIATAMEAFSRGSLAVKKAVDGAGLGLPIVKGLITMHGGSFVLRSKPGLGTEATVIFPAARVMSGPRAGVVSEPAAATPSQRKLIAITG</sequence>
<comment type="caution">
    <text evidence="1">The sequence shown here is derived from an EMBL/GenBank/DDBJ whole genome shotgun (WGS) entry which is preliminary data.</text>
</comment>
<name>A0ACC5RAE3_9HYPH</name>
<keyword evidence="1" id="KW-0418">Kinase</keyword>
<organism evidence="1 2">
    <name type="scientific">Taklimakanibacter albus</name>
    <dbReference type="NCBI Taxonomy" id="2800327"/>
    <lineage>
        <taxon>Bacteria</taxon>
        <taxon>Pseudomonadati</taxon>
        <taxon>Pseudomonadota</taxon>
        <taxon>Alphaproteobacteria</taxon>
        <taxon>Hyphomicrobiales</taxon>
        <taxon>Aestuariivirgaceae</taxon>
        <taxon>Taklimakanibacter</taxon>
    </lineage>
</organism>
<reference evidence="1" key="1">
    <citation type="submission" date="2021-01" db="EMBL/GenBank/DDBJ databases">
        <authorList>
            <person name="Sun Q."/>
        </authorList>
    </citation>
    <scope>NUCLEOTIDE SEQUENCE</scope>
    <source>
        <strain evidence="1">YIM B02566</strain>
    </source>
</reference>
<gene>
    <name evidence="1" type="ORF">JHL16_24545</name>
</gene>
<accession>A0ACC5RAE3</accession>
<dbReference type="Proteomes" id="UP000616151">
    <property type="component" value="Unassembled WGS sequence"/>
</dbReference>
<protein>
    <submittedName>
        <fullName evidence="1">HAMP domain-containing histidine kinase</fullName>
    </submittedName>
</protein>
<proteinExistence type="predicted"/>